<accession>A0A0A9G642</accession>
<name>A0A0A9G642_ARUDO</name>
<reference evidence="2" key="1">
    <citation type="submission" date="2014-09" db="EMBL/GenBank/DDBJ databases">
        <authorList>
            <person name="Magalhaes I.L.F."/>
            <person name="Oliveira U."/>
            <person name="Santos F.R."/>
            <person name="Vidigal T.H.D.A."/>
            <person name="Brescovit A.D."/>
            <person name="Santos A.J."/>
        </authorList>
    </citation>
    <scope>NUCLEOTIDE SEQUENCE</scope>
    <source>
        <tissue evidence="2">Shoot tissue taken approximately 20 cm above the soil surface</tissue>
    </source>
</reference>
<keyword evidence="1" id="KW-0812">Transmembrane</keyword>
<dbReference type="EMBL" id="GBRH01178947">
    <property type="protein sequence ID" value="JAE18949.1"/>
    <property type="molecule type" value="Transcribed_RNA"/>
</dbReference>
<feature type="transmembrane region" description="Helical" evidence="1">
    <location>
        <begin position="39"/>
        <end position="57"/>
    </location>
</feature>
<evidence type="ECO:0000313" key="2">
    <source>
        <dbReference type="EMBL" id="JAE18949.1"/>
    </source>
</evidence>
<protein>
    <submittedName>
        <fullName evidence="2">Uncharacterized protein</fullName>
    </submittedName>
</protein>
<dbReference type="AlphaFoldDB" id="A0A0A9G642"/>
<keyword evidence="1" id="KW-0472">Membrane</keyword>
<reference evidence="2" key="2">
    <citation type="journal article" date="2015" name="Data Brief">
        <title>Shoot transcriptome of the giant reed, Arundo donax.</title>
        <authorList>
            <person name="Barrero R.A."/>
            <person name="Guerrero F.D."/>
            <person name="Moolhuijzen P."/>
            <person name="Goolsby J.A."/>
            <person name="Tidwell J."/>
            <person name="Bellgard S.E."/>
            <person name="Bellgard M.I."/>
        </authorList>
    </citation>
    <scope>NUCLEOTIDE SEQUENCE</scope>
    <source>
        <tissue evidence="2">Shoot tissue taken approximately 20 cm above the soil surface</tissue>
    </source>
</reference>
<proteinExistence type="predicted"/>
<organism evidence="2">
    <name type="scientific">Arundo donax</name>
    <name type="common">Giant reed</name>
    <name type="synonym">Donax arundinaceus</name>
    <dbReference type="NCBI Taxonomy" id="35708"/>
    <lineage>
        <taxon>Eukaryota</taxon>
        <taxon>Viridiplantae</taxon>
        <taxon>Streptophyta</taxon>
        <taxon>Embryophyta</taxon>
        <taxon>Tracheophyta</taxon>
        <taxon>Spermatophyta</taxon>
        <taxon>Magnoliopsida</taxon>
        <taxon>Liliopsida</taxon>
        <taxon>Poales</taxon>
        <taxon>Poaceae</taxon>
        <taxon>PACMAD clade</taxon>
        <taxon>Arundinoideae</taxon>
        <taxon>Arundineae</taxon>
        <taxon>Arundo</taxon>
    </lineage>
</organism>
<evidence type="ECO:0000256" key="1">
    <source>
        <dbReference type="SAM" id="Phobius"/>
    </source>
</evidence>
<sequence>MNKIHNFTSLAQSVTKVSPKSKSNYTAGLFQLFFSVPNIFFFSIMALYCMVMLNFTLT</sequence>
<keyword evidence="1" id="KW-1133">Transmembrane helix</keyword>